<sequence length="361" mass="39018">MTPVAFLLALMATIARATTQHQDAGVIRTARAPLLKKVETQLRVIREMQTSISNAFDLLAHGPLGASLGAPNQVAERLLDVQTRLGANKQSMHIAKLNVASSRPLYLTSCLDCGCDICNSGGVNKRGMFAPVETAIFRAIVGENCNNGATVVDVGANVGYFTMLAGDAGCRTIAFEPQPIPNAMARASVALNGMGLNVTVHRCAISAVAGKGSFVTGRSWGFNRVAPSATNEGDTDMRPLSDFVESDVLLLKVDTEGFEDQVVAGSKEVFTTHVVHNVVMEVKQRDKQQRRDMLRQMMLDAGLKHAYNYVEDYGFTSFMQQGANLGAVLTDVTDTILNSRYDVPLAAEDIWFTREKLAFVA</sequence>
<evidence type="ECO:0000313" key="4">
    <source>
        <dbReference type="Proteomes" id="UP000236333"/>
    </source>
</evidence>
<proteinExistence type="predicted"/>
<dbReference type="InterPro" id="IPR029063">
    <property type="entry name" value="SAM-dependent_MTases_sf"/>
</dbReference>
<organism evidence="3 4">
    <name type="scientific">Tetrabaena socialis</name>
    <dbReference type="NCBI Taxonomy" id="47790"/>
    <lineage>
        <taxon>Eukaryota</taxon>
        <taxon>Viridiplantae</taxon>
        <taxon>Chlorophyta</taxon>
        <taxon>core chlorophytes</taxon>
        <taxon>Chlorophyceae</taxon>
        <taxon>CS clade</taxon>
        <taxon>Chlamydomonadales</taxon>
        <taxon>Tetrabaenaceae</taxon>
        <taxon>Tetrabaena</taxon>
    </lineage>
</organism>
<reference evidence="3 4" key="1">
    <citation type="journal article" date="2017" name="Mol. Biol. Evol.">
        <title>The 4-celled Tetrabaena socialis nuclear genome reveals the essential components for genetic control of cell number at the origin of multicellularity in the volvocine lineage.</title>
        <authorList>
            <person name="Featherston J."/>
            <person name="Arakaki Y."/>
            <person name="Hanschen E.R."/>
            <person name="Ferris P.J."/>
            <person name="Michod R.E."/>
            <person name="Olson B.J.S.C."/>
            <person name="Nozaki H."/>
            <person name="Durand P.M."/>
        </authorList>
    </citation>
    <scope>NUCLEOTIDE SEQUENCE [LARGE SCALE GENOMIC DNA]</scope>
    <source>
        <strain evidence="3 4">NIES-571</strain>
    </source>
</reference>
<feature type="chain" id="PRO_5014466285" description="Methyltransferase FkbM domain-containing protein" evidence="1">
    <location>
        <begin position="18"/>
        <end position="361"/>
    </location>
</feature>
<dbReference type="Proteomes" id="UP000236333">
    <property type="component" value="Unassembled WGS sequence"/>
</dbReference>
<feature type="signal peptide" evidence="1">
    <location>
        <begin position="1"/>
        <end position="17"/>
    </location>
</feature>
<accession>A0A2J7ZWT4</accession>
<feature type="domain" description="Methyltransferase FkbM" evidence="2">
    <location>
        <begin position="153"/>
        <end position="301"/>
    </location>
</feature>
<comment type="caution">
    <text evidence="3">The sequence shown here is derived from an EMBL/GenBank/DDBJ whole genome shotgun (WGS) entry which is preliminary data.</text>
</comment>
<dbReference type="Pfam" id="PF05050">
    <property type="entry name" value="Methyltransf_21"/>
    <property type="match status" value="1"/>
</dbReference>
<dbReference type="NCBIfam" id="TIGR01444">
    <property type="entry name" value="fkbM_fam"/>
    <property type="match status" value="1"/>
</dbReference>
<dbReference type="SUPFAM" id="SSF53335">
    <property type="entry name" value="S-adenosyl-L-methionine-dependent methyltransferases"/>
    <property type="match status" value="1"/>
</dbReference>
<name>A0A2J7ZWT4_9CHLO</name>
<dbReference type="PANTHER" id="PTHR34203">
    <property type="entry name" value="METHYLTRANSFERASE, FKBM FAMILY PROTEIN"/>
    <property type="match status" value="1"/>
</dbReference>
<dbReference type="AlphaFoldDB" id="A0A2J7ZWT4"/>
<keyword evidence="1" id="KW-0732">Signal</keyword>
<dbReference type="Gene3D" id="3.40.50.150">
    <property type="entry name" value="Vaccinia Virus protein VP39"/>
    <property type="match status" value="1"/>
</dbReference>
<dbReference type="EMBL" id="PGGS01000364">
    <property type="protein sequence ID" value="PNH04737.1"/>
    <property type="molecule type" value="Genomic_DNA"/>
</dbReference>
<dbReference type="PANTHER" id="PTHR34203:SF13">
    <property type="entry name" value="EXPRESSED PROTEIN"/>
    <property type="match status" value="1"/>
</dbReference>
<keyword evidence="4" id="KW-1185">Reference proteome</keyword>
<evidence type="ECO:0000313" key="3">
    <source>
        <dbReference type="EMBL" id="PNH04737.1"/>
    </source>
</evidence>
<evidence type="ECO:0000259" key="2">
    <source>
        <dbReference type="Pfam" id="PF05050"/>
    </source>
</evidence>
<dbReference type="OrthoDB" id="540883at2759"/>
<protein>
    <recommendedName>
        <fullName evidence="2">Methyltransferase FkbM domain-containing protein</fullName>
    </recommendedName>
</protein>
<dbReference type="InterPro" id="IPR052514">
    <property type="entry name" value="SAM-dependent_MTase"/>
</dbReference>
<evidence type="ECO:0000256" key="1">
    <source>
        <dbReference type="SAM" id="SignalP"/>
    </source>
</evidence>
<gene>
    <name evidence="3" type="ORF">TSOC_009052</name>
</gene>
<dbReference type="InterPro" id="IPR006342">
    <property type="entry name" value="FkbM_mtfrase"/>
</dbReference>